<evidence type="ECO:0000256" key="1">
    <source>
        <dbReference type="SAM" id="Phobius"/>
    </source>
</evidence>
<keyword evidence="1" id="KW-0472">Membrane</keyword>
<dbReference type="EMBL" id="GDJX01016161">
    <property type="protein sequence ID" value="JAT51775.1"/>
    <property type="molecule type" value="Transcribed_RNA"/>
</dbReference>
<dbReference type="PANTHER" id="PTHR33474:SF2">
    <property type="entry name" value="TRANSMEMBRANE PROTEIN"/>
    <property type="match status" value="1"/>
</dbReference>
<keyword evidence="1" id="KW-0812">Transmembrane</keyword>
<keyword evidence="2" id="KW-0449">Lipoprotein</keyword>
<name>A0A1D1YAX0_9ARAE</name>
<dbReference type="AlphaFoldDB" id="A0A1D1YAX0"/>
<reference evidence="2" key="1">
    <citation type="submission" date="2015-07" db="EMBL/GenBank/DDBJ databases">
        <title>Transcriptome Assembly of Anthurium amnicola.</title>
        <authorList>
            <person name="Suzuki J."/>
        </authorList>
    </citation>
    <scope>NUCLEOTIDE SEQUENCE</scope>
</reference>
<feature type="transmembrane region" description="Helical" evidence="1">
    <location>
        <begin position="27"/>
        <end position="48"/>
    </location>
</feature>
<proteinExistence type="predicted"/>
<evidence type="ECO:0000313" key="2">
    <source>
        <dbReference type="EMBL" id="JAT51775.1"/>
    </source>
</evidence>
<keyword evidence="1" id="KW-1133">Transmembrane helix</keyword>
<feature type="non-terminal residue" evidence="2">
    <location>
        <position position="1"/>
    </location>
</feature>
<dbReference type="PANTHER" id="PTHR33474">
    <property type="entry name" value="TRANSMEMBRANE PROTEIN"/>
    <property type="match status" value="1"/>
</dbReference>
<sequence length="113" mass="12164">NCHCTRNTCDSSTVHQPFLSSMETERASLHLVVILLASSNLIASLTAVPLPRGVRLFHGDQALPGPGDTPLKQTISQESMMGEHFFIRGRMDLANNDYAGAGSNGKHTPKPPP</sequence>
<gene>
    <name evidence="2" type="primary">yfhM_0</name>
    <name evidence="2" type="ORF">g.16291</name>
</gene>
<accession>A0A1D1YAX0</accession>
<protein>
    <submittedName>
        <fullName evidence="2">Putative lipoprotein yfhM</fullName>
    </submittedName>
</protein>
<organism evidence="2">
    <name type="scientific">Anthurium amnicola</name>
    <dbReference type="NCBI Taxonomy" id="1678845"/>
    <lineage>
        <taxon>Eukaryota</taxon>
        <taxon>Viridiplantae</taxon>
        <taxon>Streptophyta</taxon>
        <taxon>Embryophyta</taxon>
        <taxon>Tracheophyta</taxon>
        <taxon>Spermatophyta</taxon>
        <taxon>Magnoliopsida</taxon>
        <taxon>Liliopsida</taxon>
        <taxon>Araceae</taxon>
        <taxon>Pothoideae</taxon>
        <taxon>Potheae</taxon>
        <taxon>Anthurium</taxon>
    </lineage>
</organism>